<feature type="compositionally biased region" description="Basic and acidic residues" evidence="2">
    <location>
        <begin position="151"/>
        <end position="162"/>
    </location>
</feature>
<comment type="caution">
    <text evidence="3">The sequence shown here is derived from an EMBL/GenBank/DDBJ whole genome shotgun (WGS) entry which is preliminary data.</text>
</comment>
<evidence type="ECO:0000256" key="2">
    <source>
        <dbReference type="SAM" id="MobiDB-lite"/>
    </source>
</evidence>
<dbReference type="EMBL" id="JTHP01000132">
    <property type="protein sequence ID" value="KJD42357.1"/>
    <property type="molecule type" value="Genomic_DNA"/>
</dbReference>
<organism evidence="3 4">
    <name type="scientific">Paenibacillus terrae</name>
    <dbReference type="NCBI Taxonomy" id="159743"/>
    <lineage>
        <taxon>Bacteria</taxon>
        <taxon>Bacillati</taxon>
        <taxon>Bacillota</taxon>
        <taxon>Bacilli</taxon>
        <taxon>Bacillales</taxon>
        <taxon>Paenibacillaceae</taxon>
        <taxon>Paenibacillus</taxon>
    </lineage>
</organism>
<gene>
    <name evidence="3" type="ORF">QD47_28685</name>
</gene>
<sequence length="177" mass="21193">MKQQEEEWRQKQDQIQNLLVEAEEHQNKVREFFRGDYGEYLIDQKLLQQVEKTLLLFGYQAVDESRLEYLTRNEGKDLLAYIKGLSDGLPSIEIIRNNETMWSAYKKLAKDERIQFEHNVFPEVLPLWFASLKFKLEETEHRAQKKQRSKEKKESKVERDSKSLSNKTDVQQMGFDF</sequence>
<dbReference type="AlphaFoldDB" id="A0A0D7WX95"/>
<evidence type="ECO:0000313" key="3">
    <source>
        <dbReference type="EMBL" id="KJD42357.1"/>
    </source>
</evidence>
<evidence type="ECO:0000256" key="1">
    <source>
        <dbReference type="SAM" id="Coils"/>
    </source>
</evidence>
<keyword evidence="4" id="KW-1185">Reference proteome</keyword>
<dbReference type="PATRIC" id="fig|159743.3.peg.6406"/>
<feature type="coiled-coil region" evidence="1">
    <location>
        <begin position="1"/>
        <end position="28"/>
    </location>
</feature>
<reference evidence="3 4" key="1">
    <citation type="submission" date="2014-11" db="EMBL/GenBank/DDBJ databases">
        <title>Draft Genome Sequences of Paenibacillus polymyxa NRRL B-30509 and Paenibacillus terrae NRRL B-30644, Strains from a Poultry Environment that Produce Tridecaptin A and Paenicidins.</title>
        <authorList>
            <person name="van Belkum M.J."/>
            <person name="Lohans C.T."/>
            <person name="Vederas J.C."/>
        </authorList>
    </citation>
    <scope>NUCLEOTIDE SEQUENCE [LARGE SCALE GENOMIC DNA]</scope>
    <source>
        <strain evidence="3 4">NRRL B-30644</strain>
    </source>
</reference>
<dbReference type="Proteomes" id="UP000032534">
    <property type="component" value="Unassembled WGS sequence"/>
</dbReference>
<dbReference type="RefSeq" id="WP_044649334.1">
    <property type="nucleotide sequence ID" value="NZ_JTHP01000132.1"/>
</dbReference>
<accession>A0A0D7WX95</accession>
<proteinExistence type="predicted"/>
<name>A0A0D7WX95_9BACL</name>
<feature type="region of interest" description="Disordered" evidence="2">
    <location>
        <begin position="142"/>
        <end position="177"/>
    </location>
</feature>
<evidence type="ECO:0000313" key="4">
    <source>
        <dbReference type="Proteomes" id="UP000032534"/>
    </source>
</evidence>
<keyword evidence="1" id="KW-0175">Coiled coil</keyword>
<protein>
    <submittedName>
        <fullName evidence="3">Uncharacterized protein</fullName>
    </submittedName>
</protein>